<keyword evidence="2" id="KW-1133">Transmembrane helix</keyword>
<reference evidence="5" key="1">
    <citation type="journal article" date="2019" name="Int. J. Syst. Evol. Microbiol.">
        <title>The Global Catalogue of Microorganisms (GCM) 10K type strain sequencing project: providing services to taxonomists for standard genome sequencing and annotation.</title>
        <authorList>
            <consortium name="The Broad Institute Genomics Platform"/>
            <consortium name="The Broad Institute Genome Sequencing Center for Infectious Disease"/>
            <person name="Wu L."/>
            <person name="Ma J."/>
        </authorList>
    </citation>
    <scope>NUCLEOTIDE SEQUENCE [LARGE SCALE GENOMIC DNA]</scope>
    <source>
        <strain evidence="5">JCM 31921</strain>
    </source>
</reference>
<evidence type="ECO:0008006" key="6">
    <source>
        <dbReference type="Google" id="ProtNLM"/>
    </source>
</evidence>
<dbReference type="Proteomes" id="UP001501410">
    <property type="component" value="Unassembled WGS sequence"/>
</dbReference>
<feature type="transmembrane region" description="Helical" evidence="2">
    <location>
        <begin position="78"/>
        <end position="101"/>
    </location>
</feature>
<dbReference type="EMBL" id="BAABEZ010000022">
    <property type="protein sequence ID" value="GAA4455681.1"/>
    <property type="molecule type" value="Genomic_DNA"/>
</dbReference>
<evidence type="ECO:0000256" key="3">
    <source>
        <dbReference type="SAM" id="SignalP"/>
    </source>
</evidence>
<name>A0ABP8MVH8_9BACT</name>
<feature type="chain" id="PRO_5046498284" description="DUF4190 domain-containing protein" evidence="3">
    <location>
        <begin position="25"/>
        <end position="140"/>
    </location>
</feature>
<evidence type="ECO:0000313" key="5">
    <source>
        <dbReference type="Proteomes" id="UP001501410"/>
    </source>
</evidence>
<proteinExistence type="predicted"/>
<keyword evidence="2" id="KW-0472">Membrane</keyword>
<keyword evidence="1" id="KW-0175">Coiled coil</keyword>
<feature type="coiled-coil region" evidence="1">
    <location>
        <begin position="29"/>
        <end position="56"/>
    </location>
</feature>
<organism evidence="4 5">
    <name type="scientific">Rurimicrobium arvi</name>
    <dbReference type="NCBI Taxonomy" id="2049916"/>
    <lineage>
        <taxon>Bacteria</taxon>
        <taxon>Pseudomonadati</taxon>
        <taxon>Bacteroidota</taxon>
        <taxon>Chitinophagia</taxon>
        <taxon>Chitinophagales</taxon>
        <taxon>Chitinophagaceae</taxon>
        <taxon>Rurimicrobium</taxon>
    </lineage>
</organism>
<evidence type="ECO:0000256" key="1">
    <source>
        <dbReference type="SAM" id="Coils"/>
    </source>
</evidence>
<keyword evidence="5" id="KW-1185">Reference proteome</keyword>
<accession>A0ABP8MVH8</accession>
<feature type="transmembrane region" description="Helical" evidence="2">
    <location>
        <begin position="113"/>
        <end position="138"/>
    </location>
</feature>
<protein>
    <recommendedName>
        <fullName evidence="6">DUF4190 domain-containing protein</fullName>
    </recommendedName>
</protein>
<feature type="signal peptide" evidence="3">
    <location>
        <begin position="1"/>
        <end position="24"/>
    </location>
</feature>
<comment type="caution">
    <text evidence="4">The sequence shown here is derived from an EMBL/GenBank/DDBJ whole genome shotgun (WGS) entry which is preliminary data.</text>
</comment>
<gene>
    <name evidence="4" type="ORF">GCM10023092_19750</name>
</gene>
<keyword evidence="2" id="KW-0812">Transmembrane</keyword>
<keyword evidence="3" id="KW-0732">Signal</keyword>
<dbReference type="RefSeq" id="WP_344826190.1">
    <property type="nucleotide sequence ID" value="NZ_BAABEZ010000022.1"/>
</dbReference>
<sequence>MSFLRKLIFIALLAIHCCITVSQAAFPLSRQETTRAQKLQKRMEKAEILLNAANSQEIRQTSTEHSYNMPVRENDSGIYGILAFVTGLLGIFPAAIVLGIIGLQTNRRFQGLAVAGLVLGIFQALLFLLMLVLLFYVFSW</sequence>
<evidence type="ECO:0000313" key="4">
    <source>
        <dbReference type="EMBL" id="GAA4455681.1"/>
    </source>
</evidence>
<evidence type="ECO:0000256" key="2">
    <source>
        <dbReference type="SAM" id="Phobius"/>
    </source>
</evidence>